<keyword evidence="4" id="KW-1185">Reference proteome</keyword>
<protein>
    <submittedName>
        <fullName evidence="1">Uncharacterized protein</fullName>
    </submittedName>
</protein>
<organism evidence="1 4">
    <name type="scientific">Eastern grey kangaroopox virus</name>
    <dbReference type="NCBI Taxonomy" id="2042482"/>
    <lineage>
        <taxon>Viruses</taxon>
        <taxon>Varidnaviria</taxon>
        <taxon>Bamfordvirae</taxon>
        <taxon>Nucleocytoviricota</taxon>
        <taxon>Pokkesviricetes</taxon>
        <taxon>Chitovirales</taxon>
        <taxon>Poxviridae</taxon>
        <taxon>Chordopoxvirinae</taxon>
        <taxon>Macropopoxvirus</taxon>
        <taxon>Macropopoxvirus mgiganteuspox</taxon>
        <taxon>Eastern kangaroopox virus</taxon>
    </lineage>
</organism>
<accession>A0A2C9DSX7</accession>
<sequence length="163" mass="18303">MLHKIIDFPERFLTEHLSALRRALSPSHLESLQSNGISGTILFGDGPWNEFASDVAQTEMILSDCVVVNEKLKISTWIQPGELVLVACLDSSLRTGFLVSTSLADGSNVLNSRVEEGTLLSLLNDSPLPNMMIMRGGHEFVNYPYEAFLMRFGPECRKRRRYQ</sequence>
<dbReference type="Proteomes" id="UP000318014">
    <property type="component" value="Genome"/>
</dbReference>
<name>A0A2C9DSX7_9POXV</name>
<evidence type="ECO:0000313" key="4">
    <source>
        <dbReference type="Proteomes" id="UP000318205"/>
    </source>
</evidence>
<dbReference type="EMBL" id="MF467281">
    <property type="protein sequence ID" value="ATI21110.1"/>
    <property type="molecule type" value="Genomic_DNA"/>
</dbReference>
<dbReference type="Proteomes" id="UP000318205">
    <property type="component" value="Segment"/>
</dbReference>
<evidence type="ECO:0000313" key="2">
    <source>
        <dbReference type="EMBL" id="ATX75017.1"/>
    </source>
</evidence>
<proteinExistence type="predicted"/>
<reference evidence="2" key="3">
    <citation type="submission" date="2018-08" db="EMBL/GenBank/DDBJ databases">
        <authorList>
            <person name="Ferrada E.E."/>
            <person name="Latorre B.A."/>
        </authorList>
    </citation>
    <scope>NUCLEOTIDE SEQUENCE</scope>
    <source>
        <strain evidence="2">NSW</strain>
    </source>
</reference>
<gene>
    <name evidence="2" type="ORF">EKPV-NSW-ORF024</name>
</gene>
<reference evidence="1 4" key="2">
    <citation type="journal article" date="2017" name="Virus Res.">
        <title>Complete genomic characterisation of two novel poxviruses (WKPV and EKPV) from western and eastern grey kangaroos.</title>
        <authorList>
            <person name="Bennett M."/>
            <person name="Tu S.L."/>
            <person name="Upton C."/>
            <person name="McArtor C."/>
            <person name="Gillett A."/>
            <person name="Laird T."/>
            <person name="O'Dea M."/>
        </authorList>
    </citation>
    <scope>NUCLEOTIDE SEQUENCE [LARGE SCALE GENOMIC DNA]</scope>
    <source>
        <strain evidence="1">Sunshine Coast</strain>
    </source>
</reference>
<dbReference type="EMBL" id="MF661791">
    <property type="protein sequence ID" value="ATX75017.1"/>
    <property type="molecule type" value="Genomic_DNA"/>
</dbReference>
<reference evidence="2 3" key="1">
    <citation type="journal article" date="2017" name="Sci. Rep.">
        <title>Molecular and microscopic characterization of a novel Eastern grey kangaroopox virus genome directly from a clinical sample.</title>
        <authorList>
            <person name="Sarker S."/>
            <person name="Roberts H.K."/>
            <person name="Tidd N."/>
            <person name="Ault S."/>
            <person name="Ladmore G."/>
            <person name="Peters A."/>
            <person name="Forwood J.K."/>
            <person name="Helbig K."/>
            <person name="Raidal S.R."/>
        </authorList>
    </citation>
    <scope>NUCLEOTIDE SEQUENCE [LARGE SCALE GENOMIC DNA]</scope>
    <source>
        <strain evidence="2 3">NSW</strain>
    </source>
</reference>
<evidence type="ECO:0000313" key="1">
    <source>
        <dbReference type="EMBL" id="ATI21110.1"/>
    </source>
</evidence>
<evidence type="ECO:0000313" key="3">
    <source>
        <dbReference type="Proteomes" id="UP000318014"/>
    </source>
</evidence>